<comment type="caution">
    <text evidence="1">The sequence shown here is derived from an EMBL/GenBank/DDBJ whole genome shotgun (WGS) entry which is preliminary data.</text>
</comment>
<dbReference type="EMBL" id="JASBWR010000042">
    <property type="protein sequence ID" value="KAJ9104129.1"/>
    <property type="molecule type" value="Genomic_DNA"/>
</dbReference>
<proteinExistence type="predicted"/>
<reference evidence="1" key="1">
    <citation type="submission" date="2023-04" db="EMBL/GenBank/DDBJ databases">
        <title>Draft Genome sequencing of Naganishia species isolated from polar environments using Oxford Nanopore Technology.</title>
        <authorList>
            <person name="Leo P."/>
            <person name="Venkateswaran K."/>
        </authorList>
    </citation>
    <scope>NUCLEOTIDE SEQUENCE</scope>
    <source>
        <strain evidence="1">MNA-CCFEE 5261</strain>
    </source>
</reference>
<organism evidence="1 2">
    <name type="scientific">Naganishia cerealis</name>
    <dbReference type="NCBI Taxonomy" id="610337"/>
    <lineage>
        <taxon>Eukaryota</taxon>
        <taxon>Fungi</taxon>
        <taxon>Dikarya</taxon>
        <taxon>Basidiomycota</taxon>
        <taxon>Agaricomycotina</taxon>
        <taxon>Tremellomycetes</taxon>
        <taxon>Filobasidiales</taxon>
        <taxon>Filobasidiaceae</taxon>
        <taxon>Naganishia</taxon>
    </lineage>
</organism>
<protein>
    <submittedName>
        <fullName evidence="1">Uncharacterized protein</fullName>
    </submittedName>
</protein>
<keyword evidence="2" id="KW-1185">Reference proteome</keyword>
<dbReference type="Proteomes" id="UP001241377">
    <property type="component" value="Unassembled WGS sequence"/>
</dbReference>
<gene>
    <name evidence="1" type="ORF">QFC19_004113</name>
</gene>
<accession>A0ACC2VYR2</accession>
<evidence type="ECO:0000313" key="2">
    <source>
        <dbReference type="Proteomes" id="UP001241377"/>
    </source>
</evidence>
<sequence length="828" mass="92121">MTTYRNPILPGFNPDPSICRVGDDYFIATSTFQFFPGVPIYHSRDLVNWELIGHALNRRSQLDLRTTEGGGGIFAPTLRYWKGKFYMTTCSAHRIRFGTKDPFVTPRGFYVSTDDIFDDAKWSEPVYFDMLGIDQDLFFDDKDDKVYLSTTARIFDPKLPRYGFDTGVFISEVDMQTGRIKTRPKFIRQSPIGIGIAEGSHILRKDDYYYLITAEGGTEALHQEWVFRSKEGPYGPWEAGPEGINPLVFQGKFPDEEIQYTGHMDIVDAPDGKWWAVMLGVREQRDSPKKATEVIWSQLGRETFLCPVEWSSDGWPVVNQREPLRLDGVERTGLKRIEEDIDWVDTFDAKDLGLGWYTVRTPNTSFYSFTEKPSTLTIHGSPYAITDDESPSMLLRRQDAFTGIWHTQLDFEPSIAGEEAGTAVWWSKWAFASVGLRGKGEDSVSREIVFKHTMLENDDVNETVVDAANIKGPVRFAIHATPFSYDLYFGRGEKDTLGTLSDIDLSKMTKAGHLSPRVLTKQGPLHSVMTGTHFGIYSMGAHHEPSFAPAHFSYAAWKGKRASHTNDEAGGPKVVEYVQQLPDPPIGKMKKARLVSAVCERVKTAVQQHAEAGRLPLTLGGDHSLAMGTIAGSLAKYPEACVLWIDAHADINTPNTTDTGNLHGCPVSFLLGLEGTDVEPFNKWISPCLKPERLVYIGLRDVDAAEKAILREHNIKCFTMHEVDKYGIGKVVEMALNHVNPDRQRPIHLSFDVDATDPSVAGSTGTPVRGGLTFREGHYICEAVAETGCLVALDIMEVNPTLGSENAVEQTVAVGCSLARAALGETLL</sequence>
<evidence type="ECO:0000313" key="1">
    <source>
        <dbReference type="EMBL" id="KAJ9104129.1"/>
    </source>
</evidence>
<name>A0ACC2VYR2_9TREE</name>